<dbReference type="AlphaFoldDB" id="A0A397UYM5"/>
<accession>A0A397UYM5</accession>
<gene>
    <name evidence="1" type="ORF">C2G38_2195619</name>
</gene>
<dbReference type="EMBL" id="QKWP01000847">
    <property type="protein sequence ID" value="RIB14277.1"/>
    <property type="molecule type" value="Genomic_DNA"/>
</dbReference>
<comment type="caution">
    <text evidence="1">The sequence shown here is derived from an EMBL/GenBank/DDBJ whole genome shotgun (WGS) entry which is preliminary data.</text>
</comment>
<dbReference type="Proteomes" id="UP000266673">
    <property type="component" value="Unassembled WGS sequence"/>
</dbReference>
<reference evidence="1 2" key="1">
    <citation type="submission" date="2018-06" db="EMBL/GenBank/DDBJ databases">
        <title>Comparative genomics reveals the genomic features of Rhizophagus irregularis, R. cerebriforme, R. diaphanum and Gigaspora rosea, and their symbiotic lifestyle signature.</title>
        <authorList>
            <person name="Morin E."/>
            <person name="San Clemente H."/>
            <person name="Chen E.C.H."/>
            <person name="De La Providencia I."/>
            <person name="Hainaut M."/>
            <person name="Kuo A."/>
            <person name="Kohler A."/>
            <person name="Murat C."/>
            <person name="Tang N."/>
            <person name="Roy S."/>
            <person name="Loubradou J."/>
            <person name="Henrissat B."/>
            <person name="Grigoriev I.V."/>
            <person name="Corradi N."/>
            <person name="Roux C."/>
            <person name="Martin F.M."/>
        </authorList>
    </citation>
    <scope>NUCLEOTIDE SEQUENCE [LARGE SCALE GENOMIC DNA]</scope>
    <source>
        <strain evidence="1 2">DAOM 194757</strain>
    </source>
</reference>
<name>A0A397UYM5_9GLOM</name>
<keyword evidence="2" id="KW-1185">Reference proteome</keyword>
<evidence type="ECO:0000313" key="2">
    <source>
        <dbReference type="Proteomes" id="UP000266673"/>
    </source>
</evidence>
<evidence type="ECO:0000313" key="1">
    <source>
        <dbReference type="EMBL" id="RIB14277.1"/>
    </source>
</evidence>
<proteinExistence type="predicted"/>
<protein>
    <submittedName>
        <fullName evidence="1">Uncharacterized protein</fullName>
    </submittedName>
</protein>
<sequence>MGCESEFIGIIDTFINRKKCGISDANNDNNETENDSYHSCTKTSISAINPNNPNLYIRKTNIKLRSKGKTTVQQIQNVYHLSKLATRTSFHTFNSNLNETSVGTS</sequence>
<organism evidence="1 2">
    <name type="scientific">Gigaspora rosea</name>
    <dbReference type="NCBI Taxonomy" id="44941"/>
    <lineage>
        <taxon>Eukaryota</taxon>
        <taxon>Fungi</taxon>
        <taxon>Fungi incertae sedis</taxon>
        <taxon>Mucoromycota</taxon>
        <taxon>Glomeromycotina</taxon>
        <taxon>Glomeromycetes</taxon>
        <taxon>Diversisporales</taxon>
        <taxon>Gigasporaceae</taxon>
        <taxon>Gigaspora</taxon>
    </lineage>
</organism>